<evidence type="ECO:0000313" key="8">
    <source>
        <dbReference type="EMBL" id="GES96146.1"/>
    </source>
</evidence>
<reference evidence="8" key="1">
    <citation type="submission" date="2019-10" db="EMBL/GenBank/DDBJ databases">
        <title>Conservation and host-specific expression of non-tandemly repeated heterogenous ribosome RNA gene in arbuscular mycorrhizal fungi.</title>
        <authorList>
            <person name="Maeda T."/>
            <person name="Kobayashi Y."/>
            <person name="Nakagawa T."/>
            <person name="Ezawa T."/>
            <person name="Yamaguchi K."/>
            <person name="Bino T."/>
            <person name="Nishimoto Y."/>
            <person name="Shigenobu S."/>
            <person name="Kawaguchi M."/>
        </authorList>
    </citation>
    <scope>NUCLEOTIDE SEQUENCE</scope>
    <source>
        <strain evidence="8">HR1</strain>
    </source>
</reference>
<keyword evidence="2" id="KW-0479">Metal-binding</keyword>
<dbReference type="PANTHER" id="PTHR46481">
    <property type="entry name" value="ZINC FINGER BED DOMAIN-CONTAINING PROTEIN 4"/>
    <property type="match status" value="1"/>
</dbReference>
<keyword evidence="4" id="KW-0862">Zinc</keyword>
<dbReference type="SUPFAM" id="SSF53098">
    <property type="entry name" value="Ribonuclease H-like"/>
    <property type="match status" value="1"/>
</dbReference>
<dbReference type="InterPro" id="IPR012337">
    <property type="entry name" value="RNaseH-like_sf"/>
</dbReference>
<evidence type="ECO:0000259" key="7">
    <source>
        <dbReference type="Pfam" id="PF04937"/>
    </source>
</evidence>
<sequence>MFTPEDQDFDFSIPSPTLTPITPGSPAPKEKKKGGRSKSLVWRTHVIQGRKVSEGYYEATLPDSTKQFFLNRLAARAEGDITNLEQVTAKKRKLNNGASTRAVQTKISEFNESTKLSEDRVHEIDRTCIKAFVVCACDGWTNSANESIWNFLIHTSDHKEYLWCLKDLSSESHTGKFLAKTIEEIIEKIGPEKFSALVTDSGANIRSARQIIAEKYQNILNVRCMAHAINLISKDICSTSFANQILTKCNTVVTYFKKSHKGGAALKEAAKACEISGGGLKKWVDTRWHTMYDCIDSILRHKVPLENLKSEIPEILSTAVLSVLRSRTFFDDVRALTCTLHPVKQSIAALESQSCTLADCFFGLAKLGAAIKKLPDNDHQVFCRQCISIFNRRYTEFADLIYLLSFFLHPSYTEIYWARGTFRNVLLEADELFMKMEKTKTEHHDLMRQMRQYRKREEPFDVEIDNNEVPYDCKRRTCLGLNKIENMYKLSSYYHAAAKKELPYYSIGKSAEEVHEILIDVHLNPDDELFELIDDLPRYYNNVEEEVIGREKEELEIDNILNLDVFVNILEDIIENSHDSSEESDNETQQTNTTENDDNDVEWDPVAAADEIMNTI</sequence>
<dbReference type="OrthoDB" id="2372017at2759"/>
<proteinExistence type="predicted"/>
<evidence type="ECO:0000256" key="2">
    <source>
        <dbReference type="ARBA" id="ARBA00022723"/>
    </source>
</evidence>
<dbReference type="GO" id="GO:0005634">
    <property type="term" value="C:nucleus"/>
    <property type="evidence" value="ECO:0007669"/>
    <property type="project" value="UniProtKB-SubCell"/>
</dbReference>
<dbReference type="PANTHER" id="PTHR46481:SF10">
    <property type="entry name" value="ZINC FINGER BED DOMAIN-CONTAINING PROTEIN 39"/>
    <property type="match status" value="1"/>
</dbReference>
<dbReference type="GO" id="GO:0008270">
    <property type="term" value="F:zinc ion binding"/>
    <property type="evidence" value="ECO:0007669"/>
    <property type="project" value="UniProtKB-KW"/>
</dbReference>
<evidence type="ECO:0000256" key="6">
    <source>
        <dbReference type="SAM" id="MobiDB-lite"/>
    </source>
</evidence>
<evidence type="ECO:0000313" key="9">
    <source>
        <dbReference type="Proteomes" id="UP000615446"/>
    </source>
</evidence>
<dbReference type="Proteomes" id="UP000615446">
    <property type="component" value="Unassembled WGS sequence"/>
</dbReference>
<dbReference type="InterPro" id="IPR007021">
    <property type="entry name" value="DUF659"/>
</dbReference>
<feature type="domain" description="DUF659" evidence="7">
    <location>
        <begin position="119"/>
        <end position="252"/>
    </location>
</feature>
<dbReference type="AlphaFoldDB" id="A0A8H3M1H4"/>
<accession>A0A8H3M1H4</accession>
<name>A0A8H3M1H4_9GLOM</name>
<dbReference type="Pfam" id="PF04937">
    <property type="entry name" value="DUF659"/>
    <property type="match status" value="1"/>
</dbReference>
<feature type="compositionally biased region" description="Low complexity" evidence="6">
    <location>
        <begin position="12"/>
        <end position="24"/>
    </location>
</feature>
<comment type="subcellular location">
    <subcellularLocation>
        <location evidence="1">Nucleus</location>
    </subcellularLocation>
</comment>
<feature type="region of interest" description="Disordered" evidence="6">
    <location>
        <begin position="576"/>
        <end position="604"/>
    </location>
</feature>
<comment type="caution">
    <text evidence="8">The sequence shown here is derived from an EMBL/GenBank/DDBJ whole genome shotgun (WGS) entry which is preliminary data.</text>
</comment>
<protein>
    <submittedName>
        <fullName evidence="8">Ribonuclease H-like domain-containing protein</fullName>
    </submittedName>
</protein>
<dbReference type="EMBL" id="BLAL01000246">
    <property type="protein sequence ID" value="GES96146.1"/>
    <property type="molecule type" value="Genomic_DNA"/>
</dbReference>
<keyword evidence="5" id="KW-0539">Nucleus</keyword>
<organism evidence="8 9">
    <name type="scientific">Rhizophagus clarus</name>
    <dbReference type="NCBI Taxonomy" id="94130"/>
    <lineage>
        <taxon>Eukaryota</taxon>
        <taxon>Fungi</taxon>
        <taxon>Fungi incertae sedis</taxon>
        <taxon>Mucoromycota</taxon>
        <taxon>Glomeromycotina</taxon>
        <taxon>Glomeromycetes</taxon>
        <taxon>Glomerales</taxon>
        <taxon>Glomeraceae</taxon>
        <taxon>Rhizophagus</taxon>
    </lineage>
</organism>
<evidence type="ECO:0000256" key="1">
    <source>
        <dbReference type="ARBA" id="ARBA00004123"/>
    </source>
</evidence>
<dbReference type="InterPro" id="IPR052035">
    <property type="entry name" value="ZnF_BED_domain_contain"/>
</dbReference>
<gene>
    <name evidence="8" type="ORF">RCL2_002278700</name>
</gene>
<evidence type="ECO:0000256" key="3">
    <source>
        <dbReference type="ARBA" id="ARBA00022771"/>
    </source>
</evidence>
<evidence type="ECO:0000256" key="4">
    <source>
        <dbReference type="ARBA" id="ARBA00022833"/>
    </source>
</evidence>
<keyword evidence="3" id="KW-0863">Zinc-finger</keyword>
<evidence type="ECO:0000256" key="5">
    <source>
        <dbReference type="ARBA" id="ARBA00023242"/>
    </source>
</evidence>
<feature type="region of interest" description="Disordered" evidence="6">
    <location>
        <begin position="1"/>
        <end position="38"/>
    </location>
</feature>